<evidence type="ECO:0000256" key="2">
    <source>
        <dbReference type="ARBA" id="ARBA00022729"/>
    </source>
</evidence>
<proteinExistence type="predicted"/>
<feature type="transmembrane region" description="Helical" evidence="7">
    <location>
        <begin position="565"/>
        <end position="589"/>
    </location>
</feature>
<dbReference type="AlphaFoldDB" id="A0ABD0JEZ8"/>
<accession>A0ABD0JEZ8</accession>
<feature type="chain" id="PRO_5044887396" description="Ig-like domain-containing protein" evidence="8">
    <location>
        <begin position="24"/>
        <end position="612"/>
    </location>
</feature>
<evidence type="ECO:0000313" key="10">
    <source>
        <dbReference type="EMBL" id="KAK7473449.1"/>
    </source>
</evidence>
<evidence type="ECO:0000313" key="11">
    <source>
        <dbReference type="Proteomes" id="UP001519460"/>
    </source>
</evidence>
<feature type="transmembrane region" description="Helical" evidence="7">
    <location>
        <begin position="179"/>
        <end position="203"/>
    </location>
</feature>
<protein>
    <recommendedName>
        <fullName evidence="9">Ig-like domain-containing protein</fullName>
    </recommendedName>
</protein>
<dbReference type="InterPro" id="IPR051427">
    <property type="entry name" value="Nectin/Nectin-like"/>
</dbReference>
<dbReference type="InterPro" id="IPR013783">
    <property type="entry name" value="Ig-like_fold"/>
</dbReference>
<dbReference type="Proteomes" id="UP001519460">
    <property type="component" value="Unassembled WGS sequence"/>
</dbReference>
<dbReference type="Gene3D" id="2.60.40.10">
    <property type="entry name" value="Immunoglobulins"/>
    <property type="match status" value="1"/>
</dbReference>
<sequence length="612" mass="66455">MSPYWTFVRISCVFLAFAPAGHCADVKLQCPDEWSENEMTTLVCTVNATRLTTTVCSGQLTYTLDFNFKLAGQATGYSQCQVRDYQSQCSGVTNAGGCKCQKSARGDYVFTFTLTAKKDTHRGGSWDCSTICKDQSLRDVLGYQGSVGCSPVVFAGPVVTTENEEGCTNVDYRDHCDKTGFVCVIVFAGVLPFMVLVILFCYVELQCPEKWTESVRTTLVCTVNATRLTSTVCSGQLTDTLDFDFKVAGPSSIPVSQCQVQDYQSQCSGILNADGCKCHTSAEGNYVFTLTVTASRNTHRGGSWDCSTTCKDGTLRDVLDYRGSVGCSPVVFETEVASLELNGGNSSLTITESETDFVKITCITRGNPTPHVQLRKQQDTSDSDSDVLAQGKTEVLMSAIPTRCDSTGNYTCEADNSLGQSQQTIELTVLCPPRITTEATNISTLNFGGTPVTLTLNIVAFPRPNLTSLVSLGADLSHVNEHLVVNETMTMDCSETSVPWRVACVITVQETMTKEDEGFYRAVVMNALGRADFIFVVLIRDQEENQTPVTGTVTSSVESDADSRYAAVVLGVLLAVFAIAIVVLLIVVIRMWRRQQNASKEAGRHSEEVDTG</sequence>
<keyword evidence="11" id="KW-1185">Reference proteome</keyword>
<keyword evidence="3" id="KW-0677">Repeat</keyword>
<keyword evidence="6" id="KW-0325">Glycoprotein</keyword>
<evidence type="ECO:0000256" key="7">
    <source>
        <dbReference type="SAM" id="Phobius"/>
    </source>
</evidence>
<evidence type="ECO:0000256" key="4">
    <source>
        <dbReference type="ARBA" id="ARBA00023136"/>
    </source>
</evidence>
<keyword evidence="7" id="KW-0812">Transmembrane</keyword>
<evidence type="ECO:0000256" key="3">
    <source>
        <dbReference type="ARBA" id="ARBA00022737"/>
    </source>
</evidence>
<comment type="subcellular location">
    <subcellularLocation>
        <location evidence="1">Membrane</location>
    </subcellularLocation>
</comment>
<dbReference type="GO" id="GO:0016020">
    <property type="term" value="C:membrane"/>
    <property type="evidence" value="ECO:0007669"/>
    <property type="project" value="UniProtKB-SubCell"/>
</dbReference>
<keyword evidence="7" id="KW-1133">Transmembrane helix</keyword>
<reference evidence="10 11" key="1">
    <citation type="journal article" date="2023" name="Sci. Data">
        <title>Genome assembly of the Korean intertidal mud-creeper Batillaria attramentaria.</title>
        <authorList>
            <person name="Patra A.K."/>
            <person name="Ho P.T."/>
            <person name="Jun S."/>
            <person name="Lee S.J."/>
            <person name="Kim Y."/>
            <person name="Won Y.J."/>
        </authorList>
    </citation>
    <scope>NUCLEOTIDE SEQUENCE [LARGE SCALE GENOMIC DNA]</scope>
    <source>
        <strain evidence="10">Wonlab-2016</strain>
    </source>
</reference>
<gene>
    <name evidence="10" type="ORF">BaRGS_00035325</name>
</gene>
<name>A0ABD0JEZ8_9CAEN</name>
<evidence type="ECO:0000256" key="5">
    <source>
        <dbReference type="ARBA" id="ARBA00023157"/>
    </source>
</evidence>
<dbReference type="Pfam" id="PF07679">
    <property type="entry name" value="I-set"/>
    <property type="match status" value="1"/>
</dbReference>
<dbReference type="EMBL" id="JACVVK020000470">
    <property type="protein sequence ID" value="KAK7473449.1"/>
    <property type="molecule type" value="Genomic_DNA"/>
</dbReference>
<evidence type="ECO:0000256" key="1">
    <source>
        <dbReference type="ARBA" id="ARBA00004370"/>
    </source>
</evidence>
<dbReference type="InterPro" id="IPR007110">
    <property type="entry name" value="Ig-like_dom"/>
</dbReference>
<comment type="caution">
    <text evidence="10">The sequence shown here is derived from an EMBL/GenBank/DDBJ whole genome shotgun (WGS) entry which is preliminary data.</text>
</comment>
<dbReference type="PANTHER" id="PTHR23277">
    <property type="entry name" value="NECTIN-RELATED"/>
    <property type="match status" value="1"/>
</dbReference>
<dbReference type="SUPFAM" id="SSF48726">
    <property type="entry name" value="Immunoglobulin"/>
    <property type="match status" value="1"/>
</dbReference>
<dbReference type="PANTHER" id="PTHR23277:SF108">
    <property type="entry name" value="FASCICLIN-3"/>
    <property type="match status" value="1"/>
</dbReference>
<evidence type="ECO:0000256" key="8">
    <source>
        <dbReference type="SAM" id="SignalP"/>
    </source>
</evidence>
<keyword evidence="4 7" id="KW-0472">Membrane</keyword>
<feature type="non-terminal residue" evidence="10">
    <location>
        <position position="612"/>
    </location>
</feature>
<dbReference type="InterPro" id="IPR013098">
    <property type="entry name" value="Ig_I-set"/>
</dbReference>
<feature type="domain" description="Ig-like" evidence="9">
    <location>
        <begin position="329"/>
        <end position="428"/>
    </location>
</feature>
<evidence type="ECO:0000259" key="9">
    <source>
        <dbReference type="PROSITE" id="PS50835"/>
    </source>
</evidence>
<organism evidence="10 11">
    <name type="scientific">Batillaria attramentaria</name>
    <dbReference type="NCBI Taxonomy" id="370345"/>
    <lineage>
        <taxon>Eukaryota</taxon>
        <taxon>Metazoa</taxon>
        <taxon>Spiralia</taxon>
        <taxon>Lophotrochozoa</taxon>
        <taxon>Mollusca</taxon>
        <taxon>Gastropoda</taxon>
        <taxon>Caenogastropoda</taxon>
        <taxon>Sorbeoconcha</taxon>
        <taxon>Cerithioidea</taxon>
        <taxon>Batillariidae</taxon>
        <taxon>Batillaria</taxon>
    </lineage>
</organism>
<evidence type="ECO:0000256" key="6">
    <source>
        <dbReference type="ARBA" id="ARBA00023180"/>
    </source>
</evidence>
<keyword evidence="2 8" id="KW-0732">Signal</keyword>
<feature type="signal peptide" evidence="8">
    <location>
        <begin position="1"/>
        <end position="23"/>
    </location>
</feature>
<dbReference type="InterPro" id="IPR036179">
    <property type="entry name" value="Ig-like_dom_sf"/>
</dbReference>
<dbReference type="PROSITE" id="PS50835">
    <property type="entry name" value="IG_LIKE"/>
    <property type="match status" value="1"/>
</dbReference>
<keyword evidence="5" id="KW-1015">Disulfide bond</keyword>